<reference evidence="2" key="1">
    <citation type="journal article" date="2022" name="Int. J. Mol. Sci.">
        <title>Draft Genome of Tanacetum Coccineum: Genomic Comparison of Closely Related Tanacetum-Family Plants.</title>
        <authorList>
            <person name="Yamashiro T."/>
            <person name="Shiraishi A."/>
            <person name="Nakayama K."/>
            <person name="Satake H."/>
        </authorList>
    </citation>
    <scope>NUCLEOTIDE SEQUENCE</scope>
</reference>
<feature type="chain" id="PRO_5046810564" evidence="1">
    <location>
        <begin position="24"/>
        <end position="159"/>
    </location>
</feature>
<comment type="caution">
    <text evidence="2">The sequence shown here is derived from an EMBL/GenBank/DDBJ whole genome shotgun (WGS) entry which is preliminary data.</text>
</comment>
<organism evidence="2 3">
    <name type="scientific">Tanacetum coccineum</name>
    <dbReference type="NCBI Taxonomy" id="301880"/>
    <lineage>
        <taxon>Eukaryota</taxon>
        <taxon>Viridiplantae</taxon>
        <taxon>Streptophyta</taxon>
        <taxon>Embryophyta</taxon>
        <taxon>Tracheophyta</taxon>
        <taxon>Spermatophyta</taxon>
        <taxon>Magnoliopsida</taxon>
        <taxon>eudicotyledons</taxon>
        <taxon>Gunneridae</taxon>
        <taxon>Pentapetalae</taxon>
        <taxon>asterids</taxon>
        <taxon>campanulids</taxon>
        <taxon>Asterales</taxon>
        <taxon>Asteraceae</taxon>
        <taxon>Asteroideae</taxon>
        <taxon>Anthemideae</taxon>
        <taxon>Anthemidinae</taxon>
        <taxon>Tanacetum</taxon>
    </lineage>
</organism>
<sequence>MNAYSLLLCGDLLLLLAFNELNAHFIQGFLVFQRQFVEVKVKPADRAIFDIAKVKVRVLDGTSHETLPRISEADLEVSHQWISVFLSTHLAYELLPESGNAGPDENLKDITLNILQNRVATLLITHSTSNNGSYPQYFRHSANSLPILQLLICSLPLGT</sequence>
<protein>
    <submittedName>
        <fullName evidence="2">Uncharacterized protein</fullName>
    </submittedName>
</protein>
<feature type="signal peptide" evidence="1">
    <location>
        <begin position="1"/>
        <end position="23"/>
    </location>
</feature>
<keyword evidence="1" id="KW-0732">Signal</keyword>
<evidence type="ECO:0000313" key="3">
    <source>
        <dbReference type="Proteomes" id="UP001151760"/>
    </source>
</evidence>
<evidence type="ECO:0000313" key="2">
    <source>
        <dbReference type="EMBL" id="GJS90952.1"/>
    </source>
</evidence>
<dbReference type="Proteomes" id="UP001151760">
    <property type="component" value="Unassembled WGS sequence"/>
</dbReference>
<gene>
    <name evidence="2" type="ORF">Tco_0773588</name>
</gene>
<name>A0ABQ4ZP42_9ASTR</name>
<accession>A0ABQ4ZP42</accession>
<reference evidence="2" key="2">
    <citation type="submission" date="2022-01" db="EMBL/GenBank/DDBJ databases">
        <authorList>
            <person name="Yamashiro T."/>
            <person name="Shiraishi A."/>
            <person name="Satake H."/>
            <person name="Nakayama K."/>
        </authorList>
    </citation>
    <scope>NUCLEOTIDE SEQUENCE</scope>
</reference>
<evidence type="ECO:0000256" key="1">
    <source>
        <dbReference type="SAM" id="SignalP"/>
    </source>
</evidence>
<proteinExistence type="predicted"/>
<dbReference type="EMBL" id="BQNB010011467">
    <property type="protein sequence ID" value="GJS90952.1"/>
    <property type="molecule type" value="Genomic_DNA"/>
</dbReference>
<keyword evidence="3" id="KW-1185">Reference proteome</keyword>